<name>A0A2H5BQB0_9CAUD</name>
<protein>
    <submittedName>
        <fullName evidence="6">Putative head fiber protein</fullName>
    </submittedName>
</protein>
<evidence type="ECO:0000313" key="7">
    <source>
        <dbReference type="Proteomes" id="UP000241282"/>
    </source>
</evidence>
<keyword evidence="2" id="KW-0945">Host-virus interaction</keyword>
<comment type="subcellular location">
    <subcellularLocation>
        <location evidence="1">Virion</location>
    </subcellularLocation>
</comment>
<dbReference type="GO" id="GO:0019062">
    <property type="term" value="P:virion attachment to host cell"/>
    <property type="evidence" value="ECO:0007669"/>
    <property type="project" value="UniProtKB-KW"/>
</dbReference>
<keyword evidence="4" id="KW-0946">Virion</keyword>
<keyword evidence="3" id="KW-1161">Viral attachment to host cell</keyword>
<keyword evidence="5" id="KW-1160">Virus entry into host cell</keyword>
<dbReference type="EMBL" id="MG676466">
    <property type="protein sequence ID" value="AUG88521.1"/>
    <property type="molecule type" value="Genomic_DNA"/>
</dbReference>
<evidence type="ECO:0000256" key="3">
    <source>
        <dbReference type="ARBA" id="ARBA00022804"/>
    </source>
</evidence>
<accession>A0A2H5BQB0</accession>
<proteinExistence type="predicted"/>
<gene>
    <name evidence="6" type="primary">TC6_010</name>
</gene>
<evidence type="ECO:0000256" key="5">
    <source>
        <dbReference type="ARBA" id="ARBA00023296"/>
    </source>
</evidence>
<reference evidence="6 7" key="1">
    <citation type="submission" date="2017-12" db="EMBL/GenBank/DDBJ databases">
        <title>Genomic identification of Pseudomonas aeruginosa phage TC6.</title>
        <authorList>
            <person name="Lu S."/>
            <person name="Tang C."/>
            <person name="Deng C."/>
            <person name="Zhang Y."/>
            <person name="Xiao C."/>
        </authorList>
    </citation>
    <scope>NUCLEOTIDE SEQUENCE [LARGE SCALE GENOMIC DNA]</scope>
</reference>
<dbReference type="GO" id="GO:0044423">
    <property type="term" value="C:virion component"/>
    <property type="evidence" value="ECO:0007669"/>
    <property type="project" value="UniProtKB-KW"/>
</dbReference>
<evidence type="ECO:0000256" key="1">
    <source>
        <dbReference type="ARBA" id="ARBA00004328"/>
    </source>
</evidence>
<evidence type="ECO:0000313" key="6">
    <source>
        <dbReference type="EMBL" id="AUG88521.1"/>
    </source>
</evidence>
<dbReference type="Gene3D" id="6.10.140.1630">
    <property type="match status" value="1"/>
</dbReference>
<organism evidence="6 7">
    <name type="scientific">Pseudomonas phage TC6</name>
    <dbReference type="NCBI Taxonomy" id="2060947"/>
    <lineage>
        <taxon>Viruses</taxon>
        <taxon>Duplodnaviria</taxon>
        <taxon>Heunggongvirae</taxon>
        <taxon>Uroviricota</taxon>
        <taxon>Caudoviricetes</taxon>
        <taxon>Zobellviridae</taxon>
        <taxon>Paundecimvirus</taxon>
        <taxon>Paundecimvirus PA11</taxon>
    </lineage>
</organism>
<evidence type="ECO:0000256" key="2">
    <source>
        <dbReference type="ARBA" id="ARBA00022581"/>
    </source>
</evidence>
<dbReference type="GO" id="GO:0046718">
    <property type="term" value="P:symbiont entry into host cell"/>
    <property type="evidence" value="ECO:0007669"/>
    <property type="project" value="UniProtKB-KW"/>
</dbReference>
<dbReference type="Proteomes" id="UP000241282">
    <property type="component" value="Segment"/>
</dbReference>
<dbReference type="Pfam" id="PF11133">
    <property type="entry name" value="Phage_head_fibr"/>
    <property type="match status" value="1"/>
</dbReference>
<evidence type="ECO:0000256" key="4">
    <source>
        <dbReference type="ARBA" id="ARBA00022844"/>
    </source>
</evidence>
<dbReference type="InterPro" id="IPR022741">
    <property type="entry name" value="Phage_B103_Gp8"/>
</dbReference>
<sequence>MTSVVDAKRAYLQSVTGSDTAAIADLEAIYYEQKLEGGAGDPVPAATTSVVGGVKKGVAVADATDEASAVTQLNALLASLRAAGTIVT</sequence>